<accession>A0A0G0M2S0</accession>
<dbReference type="SUPFAM" id="SSF52166">
    <property type="entry name" value="Ribosomal protein L4"/>
    <property type="match status" value="1"/>
</dbReference>
<dbReference type="HAMAP" id="MF_01328_B">
    <property type="entry name" value="Ribosomal_uL4_B"/>
    <property type="match status" value="1"/>
</dbReference>
<protein>
    <recommendedName>
        <fullName evidence="4 5">Large ribosomal subunit protein uL4</fullName>
    </recommendedName>
</protein>
<keyword evidence="3 5" id="KW-0687">Ribonucleoprotein</keyword>
<dbReference type="PANTHER" id="PTHR10746">
    <property type="entry name" value="50S RIBOSOMAL PROTEIN L4"/>
    <property type="match status" value="1"/>
</dbReference>
<dbReference type="PANTHER" id="PTHR10746:SF6">
    <property type="entry name" value="LARGE RIBOSOMAL SUBUNIT PROTEIN UL4M"/>
    <property type="match status" value="1"/>
</dbReference>
<comment type="subunit">
    <text evidence="5">Part of the 50S ribosomal subunit.</text>
</comment>
<dbReference type="GO" id="GO:0003735">
    <property type="term" value="F:structural constituent of ribosome"/>
    <property type="evidence" value="ECO:0007669"/>
    <property type="project" value="InterPro"/>
</dbReference>
<evidence type="ECO:0000256" key="3">
    <source>
        <dbReference type="ARBA" id="ARBA00023274"/>
    </source>
</evidence>
<evidence type="ECO:0000256" key="2">
    <source>
        <dbReference type="ARBA" id="ARBA00022980"/>
    </source>
</evidence>
<dbReference type="EMBL" id="LBVV01000009">
    <property type="protein sequence ID" value="KKQ94600.1"/>
    <property type="molecule type" value="Genomic_DNA"/>
</dbReference>
<organism evidence="7 8">
    <name type="scientific">candidate division CPR2 bacterium GW2011_GWC2_39_10</name>
    <dbReference type="NCBI Taxonomy" id="1618345"/>
    <lineage>
        <taxon>Bacteria</taxon>
        <taxon>Bacteria division CPR2</taxon>
    </lineage>
</organism>
<dbReference type="GO" id="GO:0019843">
    <property type="term" value="F:rRNA binding"/>
    <property type="evidence" value="ECO:0007669"/>
    <property type="project" value="UniProtKB-UniRule"/>
</dbReference>
<evidence type="ECO:0000256" key="1">
    <source>
        <dbReference type="ARBA" id="ARBA00010528"/>
    </source>
</evidence>
<proteinExistence type="inferred from homology"/>
<comment type="function">
    <text evidence="5">One of the primary rRNA binding proteins, this protein initially binds near the 5'-end of the 23S rRNA. It is important during the early stages of 50S assembly. It makes multiple contacts with different domains of the 23S rRNA in the assembled 50S subunit and ribosome.</text>
</comment>
<feature type="region of interest" description="Disordered" evidence="6">
    <location>
        <begin position="49"/>
        <end position="85"/>
    </location>
</feature>
<evidence type="ECO:0000256" key="5">
    <source>
        <dbReference type="HAMAP-Rule" id="MF_01328"/>
    </source>
</evidence>
<dbReference type="GO" id="GO:1990904">
    <property type="term" value="C:ribonucleoprotein complex"/>
    <property type="evidence" value="ECO:0007669"/>
    <property type="project" value="UniProtKB-KW"/>
</dbReference>
<dbReference type="NCBIfam" id="TIGR03953">
    <property type="entry name" value="rplD_bact"/>
    <property type="match status" value="1"/>
</dbReference>
<dbReference type="InterPro" id="IPR013005">
    <property type="entry name" value="Ribosomal_uL4-like"/>
</dbReference>
<dbReference type="InterPro" id="IPR002136">
    <property type="entry name" value="Ribosomal_uL4"/>
</dbReference>
<keyword evidence="5" id="KW-0694">RNA-binding</keyword>
<keyword evidence="2 5" id="KW-0689">Ribosomal protein</keyword>
<evidence type="ECO:0000313" key="8">
    <source>
        <dbReference type="Proteomes" id="UP000034207"/>
    </source>
</evidence>
<comment type="similarity">
    <text evidence="1 5">Belongs to the universal ribosomal protein uL4 family.</text>
</comment>
<evidence type="ECO:0000256" key="6">
    <source>
        <dbReference type="SAM" id="MobiDB-lite"/>
    </source>
</evidence>
<name>A0A0G0M2S0_UNCC2</name>
<comment type="function">
    <text evidence="5">Forms part of the polypeptide exit tunnel.</text>
</comment>
<dbReference type="InterPro" id="IPR023574">
    <property type="entry name" value="Ribosomal_uL4_dom_sf"/>
</dbReference>
<dbReference type="GO" id="GO:0005840">
    <property type="term" value="C:ribosome"/>
    <property type="evidence" value="ECO:0007669"/>
    <property type="project" value="UniProtKB-KW"/>
</dbReference>
<evidence type="ECO:0000256" key="4">
    <source>
        <dbReference type="ARBA" id="ARBA00035244"/>
    </source>
</evidence>
<evidence type="ECO:0000313" key="7">
    <source>
        <dbReference type="EMBL" id="KKQ94600.1"/>
    </source>
</evidence>
<dbReference type="GO" id="GO:0006412">
    <property type="term" value="P:translation"/>
    <property type="evidence" value="ECO:0007669"/>
    <property type="project" value="UniProtKB-UniRule"/>
</dbReference>
<keyword evidence="5" id="KW-0699">rRNA-binding</keyword>
<dbReference type="Gene3D" id="3.40.1370.10">
    <property type="match status" value="1"/>
</dbReference>
<dbReference type="STRING" id="1618345.UT18_C0009G0011"/>
<dbReference type="AlphaFoldDB" id="A0A0G0M2S0"/>
<dbReference type="Pfam" id="PF00573">
    <property type="entry name" value="Ribosomal_L4"/>
    <property type="match status" value="1"/>
</dbReference>
<gene>
    <name evidence="5" type="primary">rplD</name>
    <name evidence="7" type="ORF">UT18_C0009G0011</name>
</gene>
<comment type="caution">
    <text evidence="7">The sequence shown here is derived from an EMBL/GenBank/DDBJ whole genome shotgun (WGS) entry which is preliminary data.</text>
</comment>
<dbReference type="PATRIC" id="fig|1618345.3.peg.549"/>
<reference evidence="7 8" key="1">
    <citation type="journal article" date="2015" name="Nature">
        <title>rRNA introns, odd ribosomes, and small enigmatic genomes across a large radiation of phyla.</title>
        <authorList>
            <person name="Brown C.T."/>
            <person name="Hug L.A."/>
            <person name="Thomas B.C."/>
            <person name="Sharon I."/>
            <person name="Castelle C.J."/>
            <person name="Singh A."/>
            <person name="Wilkins M.J."/>
            <person name="Williams K.H."/>
            <person name="Banfield J.F."/>
        </authorList>
    </citation>
    <scope>NUCLEOTIDE SEQUENCE [LARGE SCALE GENOMIC DNA]</scope>
</reference>
<dbReference type="Proteomes" id="UP000034207">
    <property type="component" value="Unassembled WGS sequence"/>
</dbReference>
<sequence>MKAPVYDIKTDKKEDKTLKDKVFGLEINKPLLSEVAILMQSNLRVGSAKTKTKGEISGGGRKPWKQKGTGRARTGSIRNPIWRGGGTTFGPTGEQNFKKLIPIKKRRAALLNALSLKAKEKQIIMIKEVLVKEPKTKVMTEVLAKIPVSGRILMVLPEHNEVFYKSGRNIPNLKMVVYKELNTLEVLRADYLVLVNGVEAKLEELAVAGKPKELALSKPKGAAK</sequence>